<evidence type="ECO:0000256" key="4">
    <source>
        <dbReference type="ARBA" id="ARBA00034320"/>
    </source>
</evidence>
<evidence type="ECO:0000256" key="5">
    <source>
        <dbReference type="ARBA" id="ARBA00049117"/>
    </source>
</evidence>
<comment type="catalytic activity">
    <reaction evidence="5">
        <text>GTP + H2O = GDP + phosphate + H(+)</text>
        <dbReference type="Rhea" id="RHEA:19669"/>
        <dbReference type="ChEBI" id="CHEBI:15377"/>
        <dbReference type="ChEBI" id="CHEBI:15378"/>
        <dbReference type="ChEBI" id="CHEBI:37565"/>
        <dbReference type="ChEBI" id="CHEBI:43474"/>
        <dbReference type="ChEBI" id="CHEBI:58189"/>
    </reaction>
    <physiologicalReaction direction="left-to-right" evidence="5">
        <dbReference type="Rhea" id="RHEA:19670"/>
    </physiologicalReaction>
</comment>
<organism evidence="7">
    <name type="scientific">Salvia splendens</name>
    <name type="common">Scarlet sage</name>
    <dbReference type="NCBI Taxonomy" id="180675"/>
    <lineage>
        <taxon>Eukaryota</taxon>
        <taxon>Viridiplantae</taxon>
        <taxon>Streptophyta</taxon>
        <taxon>Embryophyta</taxon>
        <taxon>Tracheophyta</taxon>
        <taxon>Spermatophyta</taxon>
        <taxon>Magnoliopsida</taxon>
        <taxon>eudicotyledons</taxon>
        <taxon>Gunneridae</taxon>
        <taxon>Pentapetalae</taxon>
        <taxon>asterids</taxon>
        <taxon>lamiids</taxon>
        <taxon>Lamiales</taxon>
        <taxon>Lamiaceae</taxon>
        <taxon>Nepetoideae</taxon>
        <taxon>Mentheae</taxon>
        <taxon>Salviinae</taxon>
        <taxon>Salvia</taxon>
        <taxon>Salvia subgen. Calosphace</taxon>
        <taxon>core Calosphace</taxon>
    </lineage>
</organism>
<dbReference type="Gene3D" id="3.40.50.300">
    <property type="entry name" value="P-loop containing nucleotide triphosphate hydrolases"/>
    <property type="match status" value="1"/>
</dbReference>
<dbReference type="GO" id="GO:0005737">
    <property type="term" value="C:cytoplasm"/>
    <property type="evidence" value="ECO:0007669"/>
    <property type="project" value="TreeGrafter"/>
</dbReference>
<dbReference type="GO" id="GO:0000166">
    <property type="term" value="F:nucleotide binding"/>
    <property type="evidence" value="ECO:0007669"/>
    <property type="project" value="UniProtKB-KW"/>
</dbReference>
<evidence type="ECO:0000313" key="8">
    <source>
        <dbReference type="Proteomes" id="UP000298416"/>
    </source>
</evidence>
<dbReference type="SUPFAM" id="SSF90002">
    <property type="entry name" value="Hypothetical protein YjiA, C-terminal domain"/>
    <property type="match status" value="1"/>
</dbReference>
<sequence>MEIASSFMGLAKSRSHPISSVETTHFFSRNRQNCTVQNRKFSACTISDNSRIVRSSKQPKRRLCRRLTAASSAAETEDSGVVTKGIPATIITGFLGSGKTTLLNHILTADHGKRIAVIENEFLFGICSFGILVDIDGSLVAAKTAGAEDIMMLNNGCLCCTVRGDLVRMISELVSTKKGKFDHIVIETTGLANPAPIIHTFYAEDQLFNDVKLDGVVTLVDAKHAGMHLNEVKPEGVVNEAIAQIAYADRSIVNKTDLVGEPAVASLVERIRGINHMAQLKGTQYGQVDLDYVLGIGGFDLERIDSAVDVDHSKEEHGGHSHEHKHDHEHANMTITITVNITVTTTTIIRTTLANMWLGNLLLDRSEDIYRMKGLLSVDGMNERFVFQGVHDIFQGSPDRLWGADEARVNKLVFIGKNLDREELEQGCKACLL</sequence>
<feature type="domain" description="CobW C-terminal" evidence="6">
    <location>
        <begin position="338"/>
        <end position="432"/>
    </location>
</feature>
<reference evidence="7" key="1">
    <citation type="submission" date="2018-01" db="EMBL/GenBank/DDBJ databases">
        <authorList>
            <person name="Mao J.F."/>
        </authorList>
    </citation>
    <scope>NUCLEOTIDE SEQUENCE</scope>
    <source>
        <strain evidence="7">Huo1</strain>
        <tissue evidence="7">Leaf</tissue>
    </source>
</reference>
<dbReference type="CDD" id="cd03112">
    <property type="entry name" value="CobW-like"/>
    <property type="match status" value="1"/>
</dbReference>
<accession>A0A8X8YAB9</accession>
<evidence type="ECO:0000313" key="7">
    <source>
        <dbReference type="EMBL" id="KAG6426061.1"/>
    </source>
</evidence>
<reference evidence="7" key="2">
    <citation type="submission" date="2020-08" db="EMBL/GenBank/DDBJ databases">
        <title>Plant Genome Project.</title>
        <authorList>
            <person name="Zhang R.-G."/>
        </authorList>
    </citation>
    <scope>NUCLEOTIDE SEQUENCE</scope>
    <source>
        <strain evidence="7">Huo1</strain>
        <tissue evidence="7">Leaf</tissue>
    </source>
</reference>
<gene>
    <name evidence="7" type="ORF">SASPL_110275</name>
</gene>
<dbReference type="InterPro" id="IPR011629">
    <property type="entry name" value="CobW-like_C"/>
</dbReference>
<keyword evidence="2" id="KW-0378">Hydrolase</keyword>
<dbReference type="Proteomes" id="UP000298416">
    <property type="component" value="Unassembled WGS sequence"/>
</dbReference>
<dbReference type="Gene3D" id="3.30.1220.10">
    <property type="entry name" value="CobW-like, C-terminal domain"/>
    <property type="match status" value="1"/>
</dbReference>
<dbReference type="PANTHER" id="PTHR13748:SF62">
    <property type="entry name" value="COBW DOMAIN-CONTAINING PROTEIN"/>
    <property type="match status" value="1"/>
</dbReference>
<dbReference type="InterPro" id="IPR027417">
    <property type="entry name" value="P-loop_NTPase"/>
</dbReference>
<proteinExistence type="inferred from homology"/>
<dbReference type="SMART" id="SM00833">
    <property type="entry name" value="CobW_C"/>
    <property type="match status" value="1"/>
</dbReference>
<evidence type="ECO:0000256" key="1">
    <source>
        <dbReference type="ARBA" id="ARBA00022741"/>
    </source>
</evidence>
<dbReference type="SUPFAM" id="SSF52540">
    <property type="entry name" value="P-loop containing nucleoside triphosphate hydrolases"/>
    <property type="match status" value="1"/>
</dbReference>
<comment type="caution">
    <text evidence="7">The sequence shown here is derived from an EMBL/GenBank/DDBJ whole genome shotgun (WGS) entry which is preliminary data.</text>
</comment>
<dbReference type="EMBL" id="PNBA02000004">
    <property type="protein sequence ID" value="KAG6426061.1"/>
    <property type="molecule type" value="Genomic_DNA"/>
</dbReference>
<evidence type="ECO:0000256" key="3">
    <source>
        <dbReference type="ARBA" id="ARBA00023186"/>
    </source>
</evidence>
<dbReference type="Pfam" id="PF07683">
    <property type="entry name" value="CobW_C"/>
    <property type="match status" value="1"/>
</dbReference>
<keyword evidence="8" id="KW-1185">Reference proteome</keyword>
<dbReference type="AlphaFoldDB" id="A0A8X8YAB9"/>
<dbReference type="InterPro" id="IPR051316">
    <property type="entry name" value="Zinc-reg_GTPase_activator"/>
</dbReference>
<dbReference type="InterPro" id="IPR036627">
    <property type="entry name" value="CobW-likC_sf"/>
</dbReference>
<evidence type="ECO:0000259" key="6">
    <source>
        <dbReference type="SMART" id="SM00833"/>
    </source>
</evidence>
<dbReference type="GO" id="GO:0016787">
    <property type="term" value="F:hydrolase activity"/>
    <property type="evidence" value="ECO:0007669"/>
    <property type="project" value="UniProtKB-KW"/>
</dbReference>
<protein>
    <recommendedName>
        <fullName evidence="6">CobW C-terminal domain-containing protein</fullName>
    </recommendedName>
</protein>
<comment type="similarity">
    <text evidence="4">Belongs to the SIMIBI class G3E GTPase family. ZNG1 subfamily.</text>
</comment>
<keyword evidence="1" id="KW-0547">Nucleotide-binding</keyword>
<dbReference type="FunFam" id="3.40.50.300:FF:000778">
    <property type="entry name" value="GTP-binding protein YjiA"/>
    <property type="match status" value="1"/>
</dbReference>
<name>A0A8X8YAB9_SALSN</name>
<dbReference type="Pfam" id="PF02492">
    <property type="entry name" value="cobW"/>
    <property type="match status" value="1"/>
</dbReference>
<keyword evidence="3" id="KW-0143">Chaperone</keyword>
<dbReference type="InterPro" id="IPR003495">
    <property type="entry name" value="CobW/HypB/UreG_nucleotide-bd"/>
</dbReference>
<dbReference type="PANTHER" id="PTHR13748">
    <property type="entry name" value="COBW-RELATED"/>
    <property type="match status" value="1"/>
</dbReference>
<evidence type="ECO:0000256" key="2">
    <source>
        <dbReference type="ARBA" id="ARBA00022801"/>
    </source>
</evidence>